<reference evidence="1 2" key="1">
    <citation type="journal article" date="2015" name="Genome Announc.">
        <title>Complete Genome Sequence of Polypropylene Glycol- and Polyethylene Glycol-Degrading Sphingopyxis macrogoltabida Strain EY-1.</title>
        <authorList>
            <person name="Ohtsubo Y."/>
            <person name="Nagata Y."/>
            <person name="Numata M."/>
            <person name="Tsuchikane K."/>
            <person name="Hosoyama A."/>
            <person name="Yamazoe A."/>
            <person name="Tsuda M."/>
            <person name="Fujita N."/>
            <person name="Kawai F."/>
        </authorList>
    </citation>
    <scope>NUCLEOTIDE SEQUENCE [LARGE SCALE GENOMIC DNA]</scope>
    <source>
        <strain evidence="1 2">EY-1</strain>
    </source>
</reference>
<name>A0A0N9UND7_SPHMC</name>
<evidence type="ECO:0000313" key="1">
    <source>
        <dbReference type="EMBL" id="ALH81333.1"/>
    </source>
</evidence>
<accession>A0A0N9UND7</accession>
<evidence type="ECO:0000313" key="2">
    <source>
        <dbReference type="Proteomes" id="UP000058074"/>
    </source>
</evidence>
<sequence length="74" mass="8206">MDGIRRAMNTNRKRISGRLEHLPRGAAIVTDAGDHWVLEGCEPSNDDFGFEVTAEGIVVGFDRLRVEWLGQVPA</sequence>
<dbReference type="Pfam" id="PF19135">
    <property type="entry name" value="DUF5818"/>
    <property type="match status" value="1"/>
</dbReference>
<protein>
    <submittedName>
        <fullName evidence="1">Uncharacterized protein</fullName>
    </submittedName>
</protein>
<dbReference type="KEGG" id="smag:AN936_13450"/>
<proteinExistence type="predicted"/>
<dbReference type="InterPro" id="IPR043856">
    <property type="entry name" value="DUF5818"/>
</dbReference>
<dbReference type="PATRIC" id="fig|33050.5.peg.2784"/>
<gene>
    <name evidence="1" type="ORF">AN936_13450</name>
</gene>
<dbReference type="Proteomes" id="UP000058074">
    <property type="component" value="Chromosome"/>
</dbReference>
<dbReference type="EMBL" id="CP012700">
    <property type="protein sequence ID" value="ALH81333.1"/>
    <property type="molecule type" value="Genomic_DNA"/>
</dbReference>
<dbReference type="AlphaFoldDB" id="A0A0N9UND7"/>
<organism evidence="1 2">
    <name type="scientific">Sphingopyxis macrogoltabida</name>
    <name type="common">Sphingomonas macrogoltabidus</name>
    <dbReference type="NCBI Taxonomy" id="33050"/>
    <lineage>
        <taxon>Bacteria</taxon>
        <taxon>Pseudomonadati</taxon>
        <taxon>Pseudomonadota</taxon>
        <taxon>Alphaproteobacteria</taxon>
        <taxon>Sphingomonadales</taxon>
        <taxon>Sphingomonadaceae</taxon>
        <taxon>Sphingopyxis</taxon>
    </lineage>
</organism>